<feature type="domain" description="Influenza RNA polymerase PB2 second" evidence="20">
    <location>
        <begin position="41"/>
        <end position="110"/>
    </location>
</feature>
<comment type="function">
    <text evidence="16">Plays an essential role in transcription initiation and cap-stealing mechanism, in which cellular capped pre-mRNAs are used to generate primers for viral transcription. Recognizes and binds a wide range of cap structures of target pre-RNAs which are subsequently cleaved after 10-13 nucleotides by the viral protein PA. Plays a role in the initiation of the viral genome replication and modulates the activity of the ribonucleoprotein (RNP) complex.</text>
</comment>
<keyword evidence="7 16" id="KW-1157">Cap snatching</keyword>
<sequence>MSLLLTIAKEYKRLCQDAKAAQMMTVGTVSNYTTFKKWTTSRKEKNPSLRMRWAMSSKFPIIANKRMLEEAQIPKEHNNVALWEDTEDVSKRDHVLASASCINYWNFCGPCVNNSEVIKEVYKSRFGRLERRKEIMWKELRFTLVDRQRRRVDTQPVEQRLRTGEIKDLQMWTLFEDEAPLASKFILDNYGLVKEMRSKFANKPLNKEVVAHMLEKQFNPESRFLPVFGAIRPERMELIHALGGETWIQEANTAGISNVDQRKNDMRAVCRKVCLAANASIMNAKGKLVEYIKSTSMRIGETERKLEELILETDDVSPEVTLCKSALGGPLGKTLSFGPMLLKKISGSGVKVKDTVYIQGVRAVQFEYWSEQEEFYGEYKSATALFNRKERSLEWITIGGGINEDRKRLLAMCMIFCRDGDYFKDAPATITMADLTTKLGREIPYQYVMMNWIQKSEDNLEALLYSRGIVETNPGKMGSSMGIDGSKRAIKSLRAVTIQSGKIDMPESKEKIHLELSDNLEAFDSSGRIVATILDLPSDKKVTFQDVSFQHPDLAVLRDEKTAITKGYEALIKRLGTGDNDIPSLIAKKDYLSLYNLPEVKLMAPLIRPNRKGVYSRVARKLVSTQVTTGHYSLHELIKVLPFTYFAPKQGMFEGRFFFSNDSFVEPGVNNNVFSWSKADSSKIYCHGIAIRVPLVVGDEHMDTSLALLEGFSVCENDPRAPMVTRQDLIDVGFGQKVRLFVGQGSVRTFKRTASQRAASSDVNKNVKKIKMSN</sequence>
<dbReference type="InterPro" id="IPR049110">
    <property type="entry name" value="Flu_PB2_2nd"/>
</dbReference>
<evidence type="ECO:0000256" key="17">
    <source>
        <dbReference type="RuleBase" id="RU361246"/>
    </source>
</evidence>
<evidence type="ECO:0000256" key="5">
    <source>
        <dbReference type="ARBA" id="ARBA00022581"/>
    </source>
</evidence>
<comment type="subunit">
    <text evidence="16">Influenza RNA polymerase is composed of three subunits: PB1, PB2 and PA. Interacts (via N-terminus) with PB1 (via C-terminus). Interacts with nucleoprotein NP (via N-terminus).</text>
</comment>
<comment type="similarity">
    <text evidence="2 16 17">Belongs to the influenza viruses PB2 family.</text>
</comment>
<evidence type="ECO:0000313" key="25">
    <source>
        <dbReference type="EMBL" id="AIT16759.1"/>
    </source>
</evidence>
<evidence type="ECO:0000256" key="7">
    <source>
        <dbReference type="ARBA" id="ARBA00022715"/>
    </source>
</evidence>
<evidence type="ECO:0000256" key="10">
    <source>
        <dbReference type="ARBA" id="ARBA00022995"/>
    </source>
</evidence>
<evidence type="ECO:0000259" key="19">
    <source>
        <dbReference type="Pfam" id="PF20947"/>
    </source>
</evidence>
<dbReference type="EMBL" id="KM504277">
    <property type="protein sequence ID" value="AIT16759.1"/>
    <property type="molecule type" value="Viral_cRNA"/>
</dbReference>
<evidence type="ECO:0000256" key="13">
    <source>
        <dbReference type="ARBA" id="ARBA00023247"/>
    </source>
</evidence>
<dbReference type="Pfam" id="PF20950">
    <property type="entry name" value="Flu_PB2_4th"/>
    <property type="match status" value="1"/>
</dbReference>
<dbReference type="Pfam" id="PF20951">
    <property type="entry name" value="Flu_PB2_6th"/>
    <property type="match status" value="1"/>
</dbReference>
<dbReference type="GO" id="GO:0003968">
    <property type="term" value="F:RNA-directed RNA polymerase activity"/>
    <property type="evidence" value="ECO:0007669"/>
    <property type="project" value="UniProtKB-UniRule"/>
</dbReference>
<feature type="domain" description="Influenza RNA polymerase PB2 CAP binding" evidence="18">
    <location>
        <begin position="332"/>
        <end position="548"/>
    </location>
</feature>
<evidence type="ECO:0000256" key="2">
    <source>
        <dbReference type="ARBA" id="ARBA00008660"/>
    </source>
</evidence>
<evidence type="ECO:0000259" key="22">
    <source>
        <dbReference type="Pfam" id="PF20950"/>
    </source>
</evidence>
<keyword evidence="12 16" id="KW-1104">Inhibition of host RNA polymerase II by virus</keyword>
<name>A0A097F2S1_9ORTO</name>
<evidence type="ECO:0000313" key="26">
    <source>
        <dbReference type="Proteomes" id="UP000123989"/>
    </source>
</evidence>
<reference evidence="25 26" key="1">
    <citation type="submission" date="2014-09" db="EMBL/GenBank/DDBJ databases">
        <title>Biological and Genetic Characterization of C/Victoria/2/2012, a Contemporary Human Influenza C virus.</title>
        <authorList>
            <person name="Liu R."/>
            <person name="Hause B.M."/>
            <person name="Li F."/>
        </authorList>
    </citation>
    <scope>NUCLEOTIDE SEQUENCE [LARGE SCALE GENOMIC DNA]</scope>
    <source>
        <strain evidence="25">C/Victoria/2/2012</strain>
    </source>
</reference>
<evidence type="ECO:0000256" key="3">
    <source>
        <dbReference type="ARBA" id="ARBA00014261"/>
    </source>
</evidence>
<feature type="domain" description="Polymerase basic protein 2 helical" evidence="22">
    <location>
        <begin position="257"/>
        <end position="331"/>
    </location>
</feature>
<keyword evidence="14 16" id="KW-1195">Viral transcription</keyword>
<dbReference type="InterPro" id="IPR049115">
    <property type="entry name" value="Flu_PB2_C"/>
</dbReference>
<dbReference type="Proteomes" id="UP000123989">
    <property type="component" value="Genome"/>
</dbReference>
<evidence type="ECO:0000256" key="16">
    <source>
        <dbReference type="HAMAP-Rule" id="MF_04062"/>
    </source>
</evidence>
<dbReference type="GO" id="GO:0039657">
    <property type="term" value="P:symbiont-mediated suppression of host gene expression"/>
    <property type="evidence" value="ECO:0007669"/>
    <property type="project" value="UniProtKB-KW"/>
</dbReference>
<keyword evidence="4 16" id="KW-1048">Host nucleus</keyword>
<evidence type="ECO:0000256" key="1">
    <source>
        <dbReference type="ARBA" id="ARBA00004181"/>
    </source>
</evidence>
<dbReference type="Pfam" id="PF20948">
    <property type="entry name" value="Flu_PB2_2nd"/>
    <property type="match status" value="1"/>
</dbReference>
<organism evidence="25 26">
    <name type="scientific">Influenza C virus</name>
    <name type="common">C/Victoria/2/2012</name>
    <dbReference type="NCBI Taxonomy" id="1544324"/>
    <lineage>
        <taxon>Viruses</taxon>
        <taxon>Riboviria</taxon>
        <taxon>Orthornavirae</taxon>
        <taxon>Negarnaviricota</taxon>
        <taxon>Polyploviricotina</taxon>
        <taxon>Insthoviricetes</taxon>
        <taxon>Articulavirales</taxon>
        <taxon>Orthomyxoviridae</taxon>
        <taxon>Gammainfluenzavirus</taxon>
        <taxon>Gammainfluenzavirus influenzae</taxon>
        <taxon>Influenza C virus</taxon>
    </lineage>
</organism>
<dbReference type="InterPro" id="IPR001591">
    <property type="entry name" value="INV_PB2"/>
</dbReference>
<evidence type="ECO:0000259" key="21">
    <source>
        <dbReference type="Pfam" id="PF20949"/>
    </source>
</evidence>
<evidence type="ECO:0000259" key="20">
    <source>
        <dbReference type="Pfam" id="PF20948"/>
    </source>
</evidence>
<feature type="domain" description="Influenza RNA polymerase PB2 sixth" evidence="23">
    <location>
        <begin position="549"/>
        <end position="701"/>
    </location>
</feature>
<dbReference type="GO" id="GO:0003723">
    <property type="term" value="F:RNA binding"/>
    <property type="evidence" value="ECO:0007669"/>
    <property type="project" value="UniProtKB-UniRule"/>
</dbReference>
<feature type="domain" description="Influenza RNA polymerase PB2 middle" evidence="21">
    <location>
        <begin position="113"/>
        <end position="255"/>
    </location>
</feature>
<dbReference type="InterPro" id="IPR049113">
    <property type="entry name" value="PB2_helical"/>
</dbReference>
<evidence type="ECO:0000259" key="24">
    <source>
        <dbReference type="Pfam" id="PF20952"/>
    </source>
</evidence>
<dbReference type="GO" id="GO:0033650">
    <property type="term" value="C:host cell mitochondrion"/>
    <property type="evidence" value="ECO:0007669"/>
    <property type="project" value="UniProtKB-SubCell"/>
</dbReference>
<dbReference type="GO" id="GO:0075526">
    <property type="term" value="P:cap snatching"/>
    <property type="evidence" value="ECO:0007669"/>
    <property type="project" value="UniProtKB-UniRule"/>
</dbReference>
<keyword evidence="8 16" id="KW-1191">Eukaryotic host transcription shutoff by virus</keyword>
<gene>
    <name evidence="16 17 25" type="primary">PB2</name>
</gene>
<keyword evidence="5 16" id="KW-0945">Host-virus interaction</keyword>
<accession>A0A097F2S1</accession>
<feature type="domain" description="Influenza RNA polymerase PB2 C-terminal" evidence="24">
    <location>
        <begin position="702"/>
        <end position="773"/>
    </location>
</feature>
<evidence type="ECO:0000256" key="12">
    <source>
        <dbReference type="ARBA" id="ARBA00023103"/>
    </source>
</evidence>
<keyword evidence="13 16" id="KW-1262">Eukaryotic host gene expression shutoff by virus</keyword>
<comment type="subcellular location">
    <subcellularLocation>
        <location evidence="1">Host mitochondrion</location>
    </subcellularLocation>
    <subcellularLocation>
        <location evidence="16 17">Virion</location>
    </subcellularLocation>
    <subcellularLocation>
        <location evidence="16 17">Host nucleus</location>
    </subcellularLocation>
</comment>
<dbReference type="GO" id="GO:0006370">
    <property type="term" value="P:7-methylguanosine mRNA capping"/>
    <property type="evidence" value="ECO:0007669"/>
    <property type="project" value="UniProtKB-UniRule"/>
</dbReference>
<evidence type="ECO:0000256" key="11">
    <source>
        <dbReference type="ARBA" id="ARBA00023042"/>
    </source>
</evidence>
<dbReference type="InterPro" id="IPR049111">
    <property type="entry name" value="Flu_PB2_middle"/>
</dbReference>
<evidence type="ECO:0000256" key="6">
    <source>
        <dbReference type="ARBA" id="ARBA00022664"/>
    </source>
</evidence>
<dbReference type="HAMAP" id="MF_04062">
    <property type="entry name" value="INV_PB2"/>
    <property type="match status" value="1"/>
</dbReference>
<evidence type="ECO:0000256" key="4">
    <source>
        <dbReference type="ARBA" id="ARBA00022562"/>
    </source>
</evidence>
<dbReference type="GO" id="GO:0044423">
    <property type="term" value="C:virion component"/>
    <property type="evidence" value="ECO:0007669"/>
    <property type="project" value="UniProtKB-UniRule"/>
</dbReference>
<dbReference type="Pfam" id="PF20952">
    <property type="entry name" value="Flu_PB2_7th"/>
    <property type="match status" value="1"/>
</dbReference>
<evidence type="ECO:0000256" key="14">
    <source>
        <dbReference type="ARBA" id="ARBA00023314"/>
    </source>
</evidence>
<keyword evidence="9 16" id="KW-0946">Virion</keyword>
<dbReference type="InterPro" id="IPR048298">
    <property type="entry name" value="Flu_PB2_CAP-bd"/>
</dbReference>
<keyword evidence="10 16" id="KW-1190">Host gene expression shutoff by virus</keyword>
<dbReference type="Pfam" id="PF00604">
    <property type="entry name" value="Flu_PB2_5th"/>
    <property type="match status" value="1"/>
</dbReference>
<dbReference type="GO" id="GO:0042025">
    <property type="term" value="C:host cell nucleus"/>
    <property type="evidence" value="ECO:0007669"/>
    <property type="project" value="UniProtKB-SubCell"/>
</dbReference>
<dbReference type="GO" id="GO:0039523">
    <property type="term" value="P:symbiont-mediated suppression of host mRNA transcription via inhibition of RNA polymerase II activity"/>
    <property type="evidence" value="ECO:0007669"/>
    <property type="project" value="UniProtKB-UniRule"/>
</dbReference>
<proteinExistence type="inferred from homology"/>
<keyword evidence="11 16" id="KW-0506">mRNA capping</keyword>
<dbReference type="GO" id="GO:0039694">
    <property type="term" value="P:viral RNA genome replication"/>
    <property type="evidence" value="ECO:0007669"/>
    <property type="project" value="InterPro"/>
</dbReference>
<comment type="caution">
    <text evidence="16">Lacks conserved residue(s) required for the propagation of feature annotation.</text>
</comment>
<dbReference type="SMR" id="A0A097F2S1"/>
<protein>
    <recommendedName>
        <fullName evidence="3 16">Polymerase basic protein 2</fullName>
    </recommendedName>
    <alternativeName>
        <fullName evidence="15 16">RNA-directed RNA polymerase subunit P3</fullName>
    </alternativeName>
</protein>
<feature type="domain" description="Influenza RNA polymerase PB2 N-terminal region" evidence="19">
    <location>
        <begin position="5"/>
        <end position="40"/>
    </location>
</feature>
<evidence type="ECO:0000256" key="9">
    <source>
        <dbReference type="ARBA" id="ARBA00022844"/>
    </source>
</evidence>
<dbReference type="Pfam" id="PF20949">
    <property type="entry name" value="Flu_PB2_3rd"/>
    <property type="match status" value="1"/>
</dbReference>
<dbReference type="InterPro" id="IPR049114">
    <property type="entry name" value="Flu_PB2_6th"/>
</dbReference>
<evidence type="ECO:0000256" key="8">
    <source>
        <dbReference type="ARBA" id="ARBA00022731"/>
    </source>
</evidence>
<evidence type="ECO:0000256" key="15">
    <source>
        <dbReference type="ARBA" id="ARBA00030401"/>
    </source>
</evidence>
<dbReference type="Pfam" id="PF20947">
    <property type="entry name" value="Flu_PB2_1st"/>
    <property type="match status" value="1"/>
</dbReference>
<evidence type="ECO:0000259" key="23">
    <source>
        <dbReference type="Pfam" id="PF20951"/>
    </source>
</evidence>
<evidence type="ECO:0000259" key="18">
    <source>
        <dbReference type="Pfam" id="PF00604"/>
    </source>
</evidence>
<dbReference type="GO" id="GO:0006351">
    <property type="term" value="P:DNA-templated transcription"/>
    <property type="evidence" value="ECO:0007669"/>
    <property type="project" value="UniProtKB-UniRule"/>
</dbReference>
<keyword evidence="6 16" id="KW-0507">mRNA processing</keyword>
<dbReference type="InterPro" id="IPR049106">
    <property type="entry name" value="Flu_PB2_N"/>
</dbReference>